<dbReference type="GO" id="GO:0005737">
    <property type="term" value="C:cytoplasm"/>
    <property type="evidence" value="ECO:0007669"/>
    <property type="project" value="TreeGrafter"/>
</dbReference>
<dbReference type="AlphaFoldDB" id="A0A4P9X4H8"/>
<dbReference type="Pfam" id="PF05291">
    <property type="entry name" value="Bystin"/>
    <property type="match status" value="1"/>
</dbReference>
<evidence type="ECO:0000256" key="2">
    <source>
        <dbReference type="ARBA" id="ARBA00007114"/>
    </source>
</evidence>
<dbReference type="GO" id="GO:0005730">
    <property type="term" value="C:nucleolus"/>
    <property type="evidence" value="ECO:0007669"/>
    <property type="project" value="UniProtKB-SubCell"/>
</dbReference>
<feature type="region of interest" description="Disordered" evidence="6">
    <location>
        <begin position="1"/>
        <end position="35"/>
    </location>
</feature>
<dbReference type="Proteomes" id="UP000274922">
    <property type="component" value="Unassembled WGS sequence"/>
</dbReference>
<comment type="similarity">
    <text evidence="2">Belongs to the bystin family.</text>
</comment>
<dbReference type="FunFam" id="1.25.40.480:FF:000001">
    <property type="entry name" value="Bystin (51.6 kD)-like"/>
    <property type="match status" value="1"/>
</dbReference>
<evidence type="ECO:0000256" key="1">
    <source>
        <dbReference type="ARBA" id="ARBA00004604"/>
    </source>
</evidence>
<dbReference type="Gene3D" id="1.25.40.480">
    <property type="match status" value="1"/>
</dbReference>
<protein>
    <recommendedName>
        <fullName evidence="5">Bystin</fullName>
    </recommendedName>
</protein>
<dbReference type="InterPro" id="IPR007955">
    <property type="entry name" value="Bystin"/>
</dbReference>
<dbReference type="GO" id="GO:0030515">
    <property type="term" value="F:snoRNA binding"/>
    <property type="evidence" value="ECO:0007669"/>
    <property type="project" value="TreeGrafter"/>
</dbReference>
<keyword evidence="8" id="KW-1185">Reference proteome</keyword>
<dbReference type="EMBL" id="ML014243">
    <property type="protein sequence ID" value="RKO99972.1"/>
    <property type="molecule type" value="Genomic_DNA"/>
</dbReference>
<evidence type="ECO:0000313" key="8">
    <source>
        <dbReference type="Proteomes" id="UP000274922"/>
    </source>
</evidence>
<name>A0A4P9X4H8_9FUNG</name>
<accession>A0A4P9X4H8</accession>
<keyword evidence="3" id="KW-0690">Ribosome biogenesis</keyword>
<comment type="subcellular location">
    <subcellularLocation>
        <location evidence="1">Nucleus</location>
        <location evidence="1">Nucleolus</location>
    </subcellularLocation>
</comment>
<sequence>MTAAATVPLKSSASTRAAAHGGDEDEDEDDDDDEDAQFINQAEYEEMDFAQEVAQALDPAEEAIMAKFMTKEPKKQINLANLIMSKIEEAERDAEEAVTMAEIQRRREEDQRAEAVAAAGGAMRPHMPIRRPTAGLNPKLTKVYRQVGLYLSKYKSGKLPKTFKIIPTLTNWEEILFLTQPYDWTPQATCAAVRVFTASLKDKQAQRFFCLVLLDKVRGDIAENKKLNYHYYMAIKKAIYKPAAFFKGFLLPLLEAGPTLRETAIVCSVLMRISIPMLHSAAAVLKIAELEYTGPASLVLRTLLEKKYALPYRVLDALVLHFVQFQRDEREMPVLWHQSLLVFVQRYKNDISEEQRDALMALLRVKKHRLITDEIRRELMTTIHADMAMDQSAGMTRDAVLKQFELAPPAPMALF</sequence>
<evidence type="ECO:0000256" key="6">
    <source>
        <dbReference type="SAM" id="MobiDB-lite"/>
    </source>
</evidence>
<dbReference type="STRING" id="1555241.A0A4P9X4H8"/>
<gene>
    <name evidence="7" type="ORF">CXG81DRAFT_13783</name>
</gene>
<dbReference type="PANTHER" id="PTHR12821:SF0">
    <property type="entry name" value="BYSTIN"/>
    <property type="match status" value="1"/>
</dbReference>
<dbReference type="PANTHER" id="PTHR12821">
    <property type="entry name" value="BYSTIN"/>
    <property type="match status" value="1"/>
</dbReference>
<reference evidence="8" key="1">
    <citation type="journal article" date="2018" name="Nat. Microbiol.">
        <title>Leveraging single-cell genomics to expand the fungal tree of life.</title>
        <authorList>
            <person name="Ahrendt S.R."/>
            <person name="Quandt C.A."/>
            <person name="Ciobanu D."/>
            <person name="Clum A."/>
            <person name="Salamov A."/>
            <person name="Andreopoulos B."/>
            <person name="Cheng J.F."/>
            <person name="Woyke T."/>
            <person name="Pelin A."/>
            <person name="Henrissat B."/>
            <person name="Reynolds N.K."/>
            <person name="Benny G.L."/>
            <person name="Smith M.E."/>
            <person name="James T.Y."/>
            <person name="Grigoriev I.V."/>
        </authorList>
    </citation>
    <scope>NUCLEOTIDE SEQUENCE [LARGE SCALE GENOMIC DNA]</scope>
    <source>
        <strain evidence="8">ATCC 52028</strain>
    </source>
</reference>
<feature type="compositionally biased region" description="Acidic residues" evidence="6">
    <location>
        <begin position="23"/>
        <end position="35"/>
    </location>
</feature>
<keyword evidence="4" id="KW-0539">Nucleus</keyword>
<evidence type="ECO:0000256" key="5">
    <source>
        <dbReference type="ARBA" id="ARBA00074032"/>
    </source>
</evidence>
<evidence type="ECO:0000256" key="4">
    <source>
        <dbReference type="ARBA" id="ARBA00023242"/>
    </source>
</evidence>
<organism evidence="7 8">
    <name type="scientific">Caulochytrium protostelioides</name>
    <dbReference type="NCBI Taxonomy" id="1555241"/>
    <lineage>
        <taxon>Eukaryota</taxon>
        <taxon>Fungi</taxon>
        <taxon>Fungi incertae sedis</taxon>
        <taxon>Chytridiomycota</taxon>
        <taxon>Chytridiomycota incertae sedis</taxon>
        <taxon>Chytridiomycetes</taxon>
        <taxon>Caulochytriales</taxon>
        <taxon>Caulochytriaceae</taxon>
        <taxon>Caulochytrium</taxon>
    </lineage>
</organism>
<evidence type="ECO:0000256" key="3">
    <source>
        <dbReference type="ARBA" id="ARBA00022517"/>
    </source>
</evidence>
<dbReference type="OrthoDB" id="2192561at2759"/>
<dbReference type="GO" id="GO:0006364">
    <property type="term" value="P:rRNA processing"/>
    <property type="evidence" value="ECO:0007669"/>
    <property type="project" value="TreeGrafter"/>
</dbReference>
<proteinExistence type="inferred from homology"/>
<evidence type="ECO:0000313" key="7">
    <source>
        <dbReference type="EMBL" id="RKO99972.1"/>
    </source>
</evidence>
<dbReference type="GO" id="GO:0030688">
    <property type="term" value="C:preribosome, small subunit precursor"/>
    <property type="evidence" value="ECO:0007669"/>
    <property type="project" value="TreeGrafter"/>
</dbReference>